<dbReference type="Pfam" id="PF00314">
    <property type="entry name" value="Thaumatin"/>
    <property type="match status" value="1"/>
</dbReference>
<evidence type="ECO:0000313" key="2">
    <source>
        <dbReference type="Proteomes" id="UP000297814"/>
    </source>
</evidence>
<dbReference type="InterPro" id="IPR001938">
    <property type="entry name" value="Thaumatin"/>
</dbReference>
<accession>A0A4Z1GBJ2</accession>
<protein>
    <submittedName>
        <fullName evidence="1">Uncharacterized protein</fullName>
    </submittedName>
</protein>
<dbReference type="EMBL" id="PQXK01000203">
    <property type="protein sequence ID" value="TGO34314.1"/>
    <property type="molecule type" value="Genomic_DNA"/>
</dbReference>
<gene>
    <name evidence="1" type="ORF">BHYA_0203g00190</name>
</gene>
<dbReference type="AlphaFoldDB" id="A0A4Z1GBJ2"/>
<dbReference type="SMART" id="SM00205">
    <property type="entry name" value="THN"/>
    <property type="match status" value="1"/>
</dbReference>
<sequence length="358" mass="39826">MIKIRVAIYNIIIHNSQIIGFEPFKMVKYLTIVDTFIIVLTILTGSIKAQDPPKLPTNFPLFTDGISSAPYLVTFPNIHEFHKVKGSITGNSQGTVHVYVNSGATDQSVFLEGVVYNNNYVHVPLRTSGNQERPQIKPGEVLVEANTEKFWPQGTAYTRREIAQFGCNDDGTRCTTEGFRYRENGDIYNVNEGTFNPKGNGHVHAGGAHLDHSLVDGYTTKMLVAPDSERCLPYGCTEDPTGGWCPNTHKVILSDEPNHAGCASDCKIHNTDAACCKGIHDHNQCRASSQHFSNRCKNSYAYAYDDRAGLKFCKEVPDVIYHFFNMDLDCDWAVVDPNTKELSADSRKCLNRLIQAPA</sequence>
<dbReference type="PANTHER" id="PTHR31013:SF2">
    <property type="entry name" value="THAUMATIN-LIKE PROTEIN"/>
    <property type="match status" value="1"/>
</dbReference>
<evidence type="ECO:0000313" key="1">
    <source>
        <dbReference type="EMBL" id="TGO34314.1"/>
    </source>
</evidence>
<dbReference type="PROSITE" id="PS51367">
    <property type="entry name" value="THAUMATIN_2"/>
    <property type="match status" value="1"/>
</dbReference>
<name>A0A4Z1GBJ2_9HELO</name>
<organism evidence="1 2">
    <name type="scientific">Botrytis hyacinthi</name>
    <dbReference type="NCBI Taxonomy" id="278943"/>
    <lineage>
        <taxon>Eukaryota</taxon>
        <taxon>Fungi</taxon>
        <taxon>Dikarya</taxon>
        <taxon>Ascomycota</taxon>
        <taxon>Pezizomycotina</taxon>
        <taxon>Leotiomycetes</taxon>
        <taxon>Helotiales</taxon>
        <taxon>Sclerotiniaceae</taxon>
        <taxon>Botrytis</taxon>
    </lineage>
</organism>
<dbReference type="Proteomes" id="UP000297814">
    <property type="component" value="Unassembled WGS sequence"/>
</dbReference>
<dbReference type="PANTHER" id="PTHR31013">
    <property type="entry name" value="THAUMATIN FAMILY PROTEIN-RELATED"/>
    <property type="match status" value="1"/>
</dbReference>
<dbReference type="Gene3D" id="2.60.110.10">
    <property type="entry name" value="Thaumatin"/>
    <property type="match status" value="1"/>
</dbReference>
<dbReference type="InterPro" id="IPR037176">
    <property type="entry name" value="Osmotin/thaumatin-like_sf"/>
</dbReference>
<reference evidence="1 2" key="1">
    <citation type="submission" date="2017-12" db="EMBL/GenBank/DDBJ databases">
        <title>Comparative genomics of Botrytis spp.</title>
        <authorList>
            <person name="Valero-Jimenez C.A."/>
            <person name="Tapia P."/>
            <person name="Veloso J."/>
            <person name="Silva-Moreno E."/>
            <person name="Staats M."/>
            <person name="Valdes J.H."/>
            <person name="Van Kan J.A.L."/>
        </authorList>
    </citation>
    <scope>NUCLEOTIDE SEQUENCE [LARGE SCALE GENOMIC DNA]</scope>
    <source>
        <strain evidence="1 2">Bh0001</strain>
    </source>
</reference>
<comment type="caution">
    <text evidence="1">The sequence shown here is derived from an EMBL/GenBank/DDBJ whole genome shotgun (WGS) entry which is preliminary data.</text>
</comment>
<proteinExistence type="predicted"/>
<keyword evidence="2" id="KW-1185">Reference proteome</keyword>
<dbReference type="SUPFAM" id="SSF49870">
    <property type="entry name" value="Osmotin, thaumatin-like protein"/>
    <property type="match status" value="1"/>
</dbReference>